<evidence type="ECO:0000256" key="1">
    <source>
        <dbReference type="SAM" id="MobiDB-lite"/>
    </source>
</evidence>
<feature type="region of interest" description="Disordered" evidence="1">
    <location>
        <begin position="84"/>
        <end position="113"/>
    </location>
</feature>
<comment type="caution">
    <text evidence="2">The sequence shown here is derived from an EMBL/GenBank/DDBJ whole genome shotgun (WGS) entry which is preliminary data.</text>
</comment>
<sequence>MLTRNASVFDGLLPSFCALQEGGIFKTEGHAVRFDLDLSSSYLGRGSHVGSTIKTFDGKNYKAWAYNMKKLLNRERCKGIVDRTEVPPASPTKAVAAERDEDGKPIPRTGSAGAAAPQVFTDYPSRVWAALRLISQSLQERIHLDYIDIDEPADLWDAVCRDYFEKPERRQYDVRNDLTAIKLEACGTVDAYGVKIQDLLDQYKLDSEDNDSIGVKKLGCACEWNILLTVEWDLRAHLAATPQTPRPPPVHPARGGRPPVSFEMDTNSVDGLQKHITHTVETA</sequence>
<proteinExistence type="predicted"/>
<dbReference type="OrthoDB" id="10654427at2759"/>
<keyword evidence="3" id="KW-1185">Reference proteome</keyword>
<protein>
    <recommendedName>
        <fullName evidence="4">Retrotransposon Copia-like N-terminal domain-containing protein</fullName>
    </recommendedName>
</protein>
<evidence type="ECO:0000313" key="2">
    <source>
        <dbReference type="EMBL" id="KAA8894801.1"/>
    </source>
</evidence>
<dbReference type="AlphaFoldDB" id="A0A5J5EHV8"/>
<evidence type="ECO:0008006" key="4">
    <source>
        <dbReference type="Google" id="ProtNLM"/>
    </source>
</evidence>
<evidence type="ECO:0000313" key="3">
    <source>
        <dbReference type="Proteomes" id="UP000326924"/>
    </source>
</evidence>
<dbReference type="EMBL" id="VXIS01000310">
    <property type="protein sequence ID" value="KAA8894801.1"/>
    <property type="molecule type" value="Genomic_DNA"/>
</dbReference>
<dbReference type="InParanoid" id="A0A5J5EHV8"/>
<reference evidence="2 3" key="1">
    <citation type="submission" date="2019-09" db="EMBL/GenBank/DDBJ databases">
        <title>Draft genome of the ectomycorrhizal ascomycete Sphaerosporella brunnea.</title>
        <authorList>
            <consortium name="DOE Joint Genome Institute"/>
            <person name="Benucci G.M."/>
            <person name="Marozzi G."/>
            <person name="Antonielli L."/>
            <person name="Sanchez S."/>
            <person name="Marco P."/>
            <person name="Wang X."/>
            <person name="Falini L.B."/>
            <person name="Barry K."/>
            <person name="Haridas S."/>
            <person name="Lipzen A."/>
            <person name="Labutti K."/>
            <person name="Grigoriev I.V."/>
            <person name="Murat C."/>
            <person name="Martin F."/>
            <person name="Albertini E."/>
            <person name="Donnini D."/>
            <person name="Bonito G."/>
        </authorList>
    </citation>
    <scope>NUCLEOTIDE SEQUENCE [LARGE SCALE GENOMIC DNA]</scope>
    <source>
        <strain evidence="2 3">Sb_GMNB300</strain>
    </source>
</reference>
<name>A0A5J5EHV8_9PEZI</name>
<gene>
    <name evidence="2" type="ORF">FN846DRAFT_912488</name>
</gene>
<accession>A0A5J5EHV8</accession>
<organism evidence="2 3">
    <name type="scientific">Sphaerosporella brunnea</name>
    <dbReference type="NCBI Taxonomy" id="1250544"/>
    <lineage>
        <taxon>Eukaryota</taxon>
        <taxon>Fungi</taxon>
        <taxon>Dikarya</taxon>
        <taxon>Ascomycota</taxon>
        <taxon>Pezizomycotina</taxon>
        <taxon>Pezizomycetes</taxon>
        <taxon>Pezizales</taxon>
        <taxon>Pyronemataceae</taxon>
        <taxon>Sphaerosporella</taxon>
    </lineage>
</organism>
<feature type="region of interest" description="Disordered" evidence="1">
    <location>
        <begin position="240"/>
        <end position="268"/>
    </location>
</feature>
<feature type="compositionally biased region" description="Basic and acidic residues" evidence="1">
    <location>
        <begin position="96"/>
        <end position="105"/>
    </location>
</feature>
<dbReference type="Proteomes" id="UP000326924">
    <property type="component" value="Unassembled WGS sequence"/>
</dbReference>